<comment type="caution">
    <text evidence="4">The sequence shown here is derived from an EMBL/GenBank/DDBJ whole genome shotgun (WGS) entry which is preliminary data.</text>
</comment>
<dbReference type="InterPro" id="IPR019734">
    <property type="entry name" value="TPR_rpt"/>
</dbReference>
<dbReference type="InterPro" id="IPR011990">
    <property type="entry name" value="TPR-like_helical_dom_sf"/>
</dbReference>
<evidence type="ECO:0000256" key="3">
    <source>
        <dbReference type="PROSITE-ProRule" id="PRU00339"/>
    </source>
</evidence>
<dbReference type="Pfam" id="PF13174">
    <property type="entry name" value="TPR_6"/>
    <property type="match status" value="1"/>
</dbReference>
<dbReference type="InterPro" id="IPR051012">
    <property type="entry name" value="CellSynth/LPSAsmb/PSIAsmb"/>
</dbReference>
<evidence type="ECO:0000313" key="5">
    <source>
        <dbReference type="Proteomes" id="UP000233786"/>
    </source>
</evidence>
<dbReference type="PANTHER" id="PTHR45586">
    <property type="entry name" value="TPR REPEAT-CONTAINING PROTEIN PA4667"/>
    <property type="match status" value="1"/>
</dbReference>
<evidence type="ECO:0000313" key="4">
    <source>
        <dbReference type="EMBL" id="PKW15589.1"/>
    </source>
</evidence>
<organism evidence="4 5">
    <name type="scientific">Saccharopolyspora spinosa</name>
    <dbReference type="NCBI Taxonomy" id="60894"/>
    <lineage>
        <taxon>Bacteria</taxon>
        <taxon>Bacillati</taxon>
        <taxon>Actinomycetota</taxon>
        <taxon>Actinomycetes</taxon>
        <taxon>Pseudonocardiales</taxon>
        <taxon>Pseudonocardiaceae</taxon>
        <taxon>Saccharopolyspora</taxon>
    </lineage>
</organism>
<feature type="repeat" description="TPR" evidence="3">
    <location>
        <begin position="1479"/>
        <end position="1512"/>
    </location>
</feature>
<evidence type="ECO:0000256" key="1">
    <source>
        <dbReference type="ARBA" id="ARBA00022737"/>
    </source>
</evidence>
<evidence type="ECO:0000256" key="2">
    <source>
        <dbReference type="ARBA" id="ARBA00022803"/>
    </source>
</evidence>
<keyword evidence="2 3" id="KW-0802">TPR repeat</keyword>
<dbReference type="PROSITE" id="PS50005">
    <property type="entry name" value="TPR"/>
    <property type="match status" value="2"/>
</dbReference>
<sequence length="1671" mass="180304">MSLWEQRVTQARQLWINGDHAAAERELRTVLADGDFDSAVHATCLLGALLDERDDAAGARAMYQRAIDSGHPIYAQLAAISLGPLLFDADDLTAAQAVLRFAADGADPDTAGRADALLAQVLHMLGDAAGAREARDRALNCNDPAVAELARDLDLPGPGERSAEQYLQVAYEQACRLLDQGRDRDAEPILLRLLDSGHPNYGSLGAAKLYTLHVDDSAKARQMAERIIAYRHPEHLGWGYVLLGGVLEDLGDPLGAADAFHRAVDDPRPEVRLHALIHLGMQLRELGRADQARDTYQRVINTRHPGYSIEALGALAELQREEDDIAGAVETFGKVADSGHAEKAPMAAYNMGVLLYEHGDQVAAAEAFRKATDAEDPHVAHQAELALSMMDVVDAQQDPASDDAMQLARRAREAAVVGDIDTARAAYQQVIEMDVRIWSVMAANSLGLVEATVGDLDRARQALRWVAMSDEGSLAQDGAFRHALLDEPAARPVLQALFRLENNDETMLDELITGAPPEVRDLASVVKAEHLMTTDVPTAVEVLTRLVESPNRLVWTKAGHLLAGWLVREQRHEDGLGLLQRVTGEGHPALRPWAAAQLGDLLLDQGDFEGAIAAYESAAATGHRTVLGDVFGKLALMYRTWGRHDELLDLYRRTAASGHPEFGPRAAFLLGEELVEADELEAALALFTQAANTTSAAAPVAAFAMHAIRQELEQARAGFLALAEDEKPHYTATQLCLNLAHRYQSRGAVEITEWALQLVVEAGHPERVQQGWLFLGALRSESGDTDAAAEAWEHAALSSDTDEAAVAKRSLADLLQGRGELDRAEALLGEVAGGETGNAADAALKLGNLRAELGDVGGAVEAFGRAESVGGRIESTHATANIAILLAKQGETEAARRAFERVIASGVPGVQATAALELGNMLRATGDEAAARAAYERALEFDEPDVTPYVYQQMGAETAEQRGFRLMREGDTEGARAAIGEHYGSARVTDFWCAAWTGPAAAAPILGGASGDDLQVCSELGLVFGRAIEDDASEAREYFRMVADHGHPALVPQAQIALGELAERQRENALALAWYRRASSADEPETNALASVLLAQLLSRLNEREGAKSACRQAISAGSGVAAVDAGLLLGQLHHVAGDVVEAQVIWDRAEESAESPEQFGAALHHRILQIGETADEALELLRRSTKSTDPSTAITGMRLLGERADDPAEAIHWFGQAAELGVPGHSDAARGRLGEQLLAQGDRDTARIEFERVSRCDEPGIAARGEFGLGLIRYEENDLAGAVAAFVKTASYASDDDLGEDALNNVRVVLDGQRTAGDHLGAANTLRRLAEVVPEVHVAEWAYEAATEFIAAEDNDAALIYLRCAVEIGAPEPAPESVLALGEVLHKRGELTGARQAYERVLATGDEYRAEVAKYRLVQLLEDDDPAAAEELMQTPDGVLTPAMKAMLGLKRRDEGDTAGAIEAFREAAGSDDDRFSPMATYALAQSLRNDGDLDQARQTYLRLIESAPEDRYAGEALLELASMAYHAEDEAEAREWSLRAWDSDDQELSAKAAMNLGLIAKHRRSLDDAKPWFLALIDLGHPKAALAAAHLAEMHYWREEYAEAVQHYEYTLANTEDAELVAEAAFRVGEIRYRRGEVQQARELLDRAARTEDPSFAHQATQLLAEMGG</sequence>
<dbReference type="Pfam" id="PF13432">
    <property type="entry name" value="TPR_16"/>
    <property type="match status" value="7"/>
</dbReference>
<dbReference type="SMART" id="SM00671">
    <property type="entry name" value="SEL1"/>
    <property type="match status" value="11"/>
</dbReference>
<name>A0A2N3XY86_SACSN</name>
<keyword evidence="1" id="KW-0677">Repeat</keyword>
<feature type="repeat" description="TPR" evidence="3">
    <location>
        <begin position="912"/>
        <end position="945"/>
    </location>
</feature>
<accession>A0A2N3XY86</accession>
<dbReference type="Proteomes" id="UP000233786">
    <property type="component" value="Unassembled WGS sequence"/>
</dbReference>
<dbReference type="SUPFAM" id="SSF48452">
    <property type="entry name" value="TPR-like"/>
    <property type="match status" value="4"/>
</dbReference>
<dbReference type="InterPro" id="IPR006597">
    <property type="entry name" value="Sel1-like"/>
</dbReference>
<dbReference type="SUPFAM" id="SSF81901">
    <property type="entry name" value="HCP-like"/>
    <property type="match status" value="3"/>
</dbReference>
<gene>
    <name evidence="4" type="ORF">A8926_3324</name>
</gene>
<dbReference type="STRING" id="994479.GCA_000194155_06680"/>
<protein>
    <submittedName>
        <fullName evidence="4">Tetratricopeptide repeat protein</fullName>
    </submittedName>
</protein>
<proteinExistence type="predicted"/>
<dbReference type="Gene3D" id="1.25.40.10">
    <property type="entry name" value="Tetratricopeptide repeat domain"/>
    <property type="match status" value="8"/>
</dbReference>
<dbReference type="SMART" id="SM00028">
    <property type="entry name" value="TPR"/>
    <property type="match status" value="15"/>
</dbReference>
<dbReference type="EMBL" id="PJNB01000001">
    <property type="protein sequence ID" value="PKW15589.1"/>
    <property type="molecule type" value="Genomic_DNA"/>
</dbReference>
<dbReference type="PANTHER" id="PTHR45586:SF1">
    <property type="entry name" value="LIPOPOLYSACCHARIDE ASSEMBLY PROTEIN B"/>
    <property type="match status" value="1"/>
</dbReference>
<dbReference type="OrthoDB" id="3488895at2"/>
<reference evidence="4" key="1">
    <citation type="submission" date="2017-12" db="EMBL/GenBank/DDBJ databases">
        <title>Sequencing the genomes of 1000 Actinobacteria strains.</title>
        <authorList>
            <person name="Klenk H.-P."/>
        </authorList>
    </citation>
    <scope>NUCLEOTIDE SEQUENCE [LARGE SCALE GENOMIC DNA]</scope>
    <source>
        <strain evidence="4">DSM 44228</strain>
    </source>
</reference>
<keyword evidence="5" id="KW-1185">Reference proteome</keyword>
<dbReference type="RefSeq" id="WP_010313706.1">
    <property type="nucleotide sequence ID" value="NZ_CP061007.1"/>
</dbReference>